<comment type="caution">
    <text evidence="3">The sequence shown here is derived from an EMBL/GenBank/DDBJ whole genome shotgun (WGS) entry which is preliminary data.</text>
</comment>
<dbReference type="NCBIfam" id="NF041278">
    <property type="entry name" value="CmcJ_NvfI_EfuI"/>
    <property type="match status" value="1"/>
</dbReference>
<evidence type="ECO:0000256" key="2">
    <source>
        <dbReference type="SAM" id="MobiDB-lite"/>
    </source>
</evidence>
<name>A0ABY6TSZ6_BIOOC</name>
<dbReference type="InterPro" id="IPR044053">
    <property type="entry name" value="AsaB-like"/>
</dbReference>
<dbReference type="PANTHER" id="PTHR34598">
    <property type="entry name" value="BLL6449 PROTEIN"/>
    <property type="match status" value="1"/>
</dbReference>
<accession>A0ABY6TSZ6</accession>
<dbReference type="PANTHER" id="PTHR34598:SF3">
    <property type="entry name" value="OXIDOREDUCTASE AN1597"/>
    <property type="match status" value="1"/>
</dbReference>
<feature type="region of interest" description="Disordered" evidence="2">
    <location>
        <begin position="118"/>
        <end position="137"/>
    </location>
</feature>
<evidence type="ECO:0000313" key="3">
    <source>
        <dbReference type="EMBL" id="VUC20826.1"/>
    </source>
</evidence>
<dbReference type="EMBL" id="CABFNS010000283">
    <property type="protein sequence ID" value="VUC20826.1"/>
    <property type="molecule type" value="Genomic_DNA"/>
</dbReference>
<keyword evidence="4" id="KW-1185">Reference proteome</keyword>
<dbReference type="Proteomes" id="UP000766486">
    <property type="component" value="Unassembled WGS sequence"/>
</dbReference>
<evidence type="ECO:0008006" key="5">
    <source>
        <dbReference type="Google" id="ProtNLM"/>
    </source>
</evidence>
<gene>
    <name evidence="3" type="ORF">CLO192961_LOCUS34512</name>
</gene>
<comment type="similarity">
    <text evidence="1">Belongs to the asaB hydroxylase/desaturase family.</text>
</comment>
<evidence type="ECO:0000313" key="4">
    <source>
        <dbReference type="Proteomes" id="UP000766486"/>
    </source>
</evidence>
<protein>
    <recommendedName>
        <fullName evidence="5">TauD/TfdA-like domain-containing protein</fullName>
    </recommendedName>
</protein>
<organism evidence="3 4">
    <name type="scientific">Bionectria ochroleuca</name>
    <name type="common">Gliocladium roseum</name>
    <dbReference type="NCBI Taxonomy" id="29856"/>
    <lineage>
        <taxon>Eukaryota</taxon>
        <taxon>Fungi</taxon>
        <taxon>Dikarya</taxon>
        <taxon>Ascomycota</taxon>
        <taxon>Pezizomycotina</taxon>
        <taxon>Sordariomycetes</taxon>
        <taxon>Hypocreomycetidae</taxon>
        <taxon>Hypocreales</taxon>
        <taxon>Bionectriaceae</taxon>
        <taxon>Clonostachys</taxon>
    </lineage>
</organism>
<sequence>MESIITSLNYTAPLPLYKTEKPFYSNVPAPDGRQSNQVAWSYPDIQIRDIRSQLEEFTLDTHGFEVVKYGIEGIEENFDSDKWIEQNYYPVVHDLLKSHFGATSVKIFDHTVRKRSTPKQIRDLKENQSSLPAPRQPSYSVHCDQTFLSGENRIKLHMGAGADGLLRKRCRIINVWRPLFGPLDDSPLTFCDWQTVDVDRDYKAADLIFPHYIGEQFLVTYHPQHQWYFLGGQRSNEFTLLKCWDNKKEVARCVAHTSFVNPKALSSARPRESVEFRCMVFTNDV</sequence>
<reference evidence="3 4" key="1">
    <citation type="submission" date="2019-06" db="EMBL/GenBank/DDBJ databases">
        <authorList>
            <person name="Broberg M."/>
        </authorList>
    </citation>
    <scope>NUCLEOTIDE SEQUENCE [LARGE SCALE GENOMIC DNA]</scope>
</reference>
<evidence type="ECO:0000256" key="1">
    <source>
        <dbReference type="ARBA" id="ARBA00023604"/>
    </source>
</evidence>
<proteinExistence type="inferred from homology"/>